<dbReference type="PANTHER" id="PTHR10537:SF3">
    <property type="entry name" value="DNA PRIMASE LARGE SUBUNIT"/>
    <property type="match status" value="1"/>
</dbReference>
<feature type="domain" description="DNA primase large subunit C-terminal" evidence="11">
    <location>
        <begin position="271"/>
        <end position="444"/>
    </location>
</feature>
<protein>
    <submittedName>
        <fullName evidence="12">DNA primase, large subunit</fullName>
    </submittedName>
</protein>
<keyword evidence="9" id="KW-0238">DNA-binding</keyword>
<dbReference type="OrthoDB" id="421393at2759"/>
<keyword evidence="7" id="KW-0408">Iron</keyword>
<evidence type="ECO:0000256" key="2">
    <source>
        <dbReference type="ARBA" id="ARBA00010564"/>
    </source>
</evidence>
<dbReference type="Pfam" id="PF04104">
    <property type="entry name" value="DNA_primase_lrg"/>
    <property type="match status" value="1"/>
</dbReference>
<evidence type="ECO:0000259" key="11">
    <source>
        <dbReference type="Pfam" id="PF04104"/>
    </source>
</evidence>
<keyword evidence="4" id="KW-0639">Primosome</keyword>
<evidence type="ECO:0000256" key="5">
    <source>
        <dbReference type="ARBA" id="ARBA00022705"/>
    </source>
</evidence>
<comment type="similarity">
    <text evidence="2">Belongs to the eukaryotic-type primase large subunit family.</text>
</comment>
<dbReference type="AlphaFoldDB" id="A0A4P9Y881"/>
<evidence type="ECO:0000313" key="13">
    <source>
        <dbReference type="Proteomes" id="UP000267251"/>
    </source>
</evidence>
<comment type="cofactor">
    <cofactor evidence="1">
        <name>[4Fe-4S] cluster</name>
        <dbReference type="ChEBI" id="CHEBI:49883"/>
    </cofactor>
</comment>
<feature type="region of interest" description="Disordered" evidence="10">
    <location>
        <begin position="1"/>
        <end position="20"/>
    </location>
</feature>
<dbReference type="Pfam" id="PF26466">
    <property type="entry name" value="DNA_primase_lrg_N"/>
    <property type="match status" value="1"/>
</dbReference>
<sequence>MFKQHASHEQNHRTSLGYRGGFIKHDPSLPHRLSLYQHPPQQEVTIEQFERYALDRLMVLKSMEGAQLRKKSEEDYKASINDTLAQWLPLASDDNPNAPLAAQRSKDRISHFILRLAYCRTHRFTSESSDERQRFLEGLHLGFKTITPEEKRRLLPALEAVAHAPIPSTETFVEVPFEEALELVQRRQVHLIQGLAYVPSSALITLVASEFRRRLQGALEATARALPRVEADDRLLPLLTSMGKQYLGKEYVSGSVKGKVTAGDVDNLAPLMPLCMKEMHSHLQKENHLRHGGRMQFGLFLKGIGLPIEEALVFWRQSFSKITDDQFAKNYAYNIRHNYGLEGKRVDYSPYNCMRIITSNQPGPGDHHGCPFRHMGRDGERIRARMLADGLSESDAQEVVNLVAGQHYQIACTKHFELSQKARTPQETGSAGGVRTIEHPNQYFDQAYRLREGLPLVDEDKAEGRGKW</sequence>
<accession>A0A4P9Y881</accession>
<keyword evidence="3" id="KW-0004">4Fe-4S</keyword>
<dbReference type="CDD" id="cd07322">
    <property type="entry name" value="PriL_PriS_Eukaryotic"/>
    <property type="match status" value="1"/>
</dbReference>
<proteinExistence type="inferred from homology"/>
<evidence type="ECO:0000256" key="6">
    <source>
        <dbReference type="ARBA" id="ARBA00022723"/>
    </source>
</evidence>
<dbReference type="InterPro" id="IPR016558">
    <property type="entry name" value="DNA_primase_lsu_euk"/>
</dbReference>
<dbReference type="InterPro" id="IPR007238">
    <property type="entry name" value="DNA_primase_lsu_euk/arc"/>
</dbReference>
<keyword evidence="5" id="KW-0235">DNA replication</keyword>
<dbReference type="GO" id="GO:0006269">
    <property type="term" value="P:DNA replication, synthesis of primer"/>
    <property type="evidence" value="ECO:0007669"/>
    <property type="project" value="UniProtKB-KW"/>
</dbReference>
<dbReference type="GO" id="GO:0006270">
    <property type="term" value="P:DNA replication initiation"/>
    <property type="evidence" value="ECO:0007669"/>
    <property type="project" value="TreeGrafter"/>
</dbReference>
<keyword evidence="6" id="KW-0479">Metal-binding</keyword>
<keyword evidence="8" id="KW-0411">Iron-sulfur</keyword>
<dbReference type="GO" id="GO:0051539">
    <property type="term" value="F:4 iron, 4 sulfur cluster binding"/>
    <property type="evidence" value="ECO:0007669"/>
    <property type="project" value="UniProtKB-KW"/>
</dbReference>
<evidence type="ECO:0000256" key="4">
    <source>
        <dbReference type="ARBA" id="ARBA00022515"/>
    </source>
</evidence>
<evidence type="ECO:0000256" key="3">
    <source>
        <dbReference type="ARBA" id="ARBA00022485"/>
    </source>
</evidence>
<evidence type="ECO:0000256" key="10">
    <source>
        <dbReference type="SAM" id="MobiDB-lite"/>
    </source>
</evidence>
<organism evidence="12 13">
    <name type="scientific">Piptocephalis cylindrospora</name>
    <dbReference type="NCBI Taxonomy" id="1907219"/>
    <lineage>
        <taxon>Eukaryota</taxon>
        <taxon>Fungi</taxon>
        <taxon>Fungi incertae sedis</taxon>
        <taxon>Zoopagomycota</taxon>
        <taxon>Zoopagomycotina</taxon>
        <taxon>Zoopagomycetes</taxon>
        <taxon>Zoopagales</taxon>
        <taxon>Piptocephalidaceae</taxon>
        <taxon>Piptocephalis</taxon>
    </lineage>
</organism>
<keyword evidence="13" id="KW-1185">Reference proteome</keyword>
<gene>
    <name evidence="12" type="ORF">BJ684DRAFT_18361</name>
</gene>
<evidence type="ECO:0000256" key="8">
    <source>
        <dbReference type="ARBA" id="ARBA00023014"/>
    </source>
</evidence>
<dbReference type="GO" id="GO:0005658">
    <property type="term" value="C:alpha DNA polymerase:primase complex"/>
    <property type="evidence" value="ECO:0007669"/>
    <property type="project" value="TreeGrafter"/>
</dbReference>
<feature type="compositionally biased region" description="Basic and acidic residues" evidence="10">
    <location>
        <begin position="1"/>
        <end position="12"/>
    </location>
</feature>
<dbReference type="PANTHER" id="PTHR10537">
    <property type="entry name" value="DNA PRIMASE LARGE SUBUNIT"/>
    <property type="match status" value="1"/>
</dbReference>
<reference evidence="13" key="1">
    <citation type="journal article" date="2018" name="Nat. Microbiol.">
        <title>Leveraging single-cell genomics to expand the fungal tree of life.</title>
        <authorList>
            <person name="Ahrendt S.R."/>
            <person name="Quandt C.A."/>
            <person name="Ciobanu D."/>
            <person name="Clum A."/>
            <person name="Salamov A."/>
            <person name="Andreopoulos B."/>
            <person name="Cheng J.F."/>
            <person name="Woyke T."/>
            <person name="Pelin A."/>
            <person name="Henrissat B."/>
            <person name="Reynolds N.K."/>
            <person name="Benny G.L."/>
            <person name="Smith M.E."/>
            <person name="James T.Y."/>
            <person name="Grigoriev I.V."/>
        </authorList>
    </citation>
    <scope>NUCLEOTIDE SEQUENCE [LARGE SCALE GENOMIC DNA]</scope>
</reference>
<evidence type="ECO:0000256" key="1">
    <source>
        <dbReference type="ARBA" id="ARBA00001966"/>
    </source>
</evidence>
<evidence type="ECO:0000256" key="9">
    <source>
        <dbReference type="ARBA" id="ARBA00023125"/>
    </source>
</evidence>
<dbReference type="GO" id="GO:0003677">
    <property type="term" value="F:DNA binding"/>
    <property type="evidence" value="ECO:0007669"/>
    <property type="project" value="UniProtKB-KW"/>
</dbReference>
<dbReference type="EMBL" id="KZ987741">
    <property type="protein sequence ID" value="RKP15318.1"/>
    <property type="molecule type" value="Genomic_DNA"/>
</dbReference>
<dbReference type="Gene3D" id="1.20.930.80">
    <property type="match status" value="1"/>
</dbReference>
<name>A0A4P9Y881_9FUNG</name>
<dbReference type="InterPro" id="IPR058560">
    <property type="entry name" value="DNA_primase_C"/>
</dbReference>
<dbReference type="GO" id="GO:0046872">
    <property type="term" value="F:metal ion binding"/>
    <property type="evidence" value="ECO:0007669"/>
    <property type="project" value="UniProtKB-KW"/>
</dbReference>
<evidence type="ECO:0000313" key="12">
    <source>
        <dbReference type="EMBL" id="RKP15318.1"/>
    </source>
</evidence>
<dbReference type="Proteomes" id="UP000267251">
    <property type="component" value="Unassembled WGS sequence"/>
</dbReference>
<evidence type="ECO:0000256" key="7">
    <source>
        <dbReference type="ARBA" id="ARBA00023004"/>
    </source>
</evidence>